<keyword evidence="2 4" id="KW-0456">Lyase</keyword>
<keyword evidence="10" id="KW-1185">Reference proteome</keyword>
<dbReference type="Gene3D" id="2.40.40.10">
    <property type="entry name" value="RlpA-like domain"/>
    <property type="match status" value="1"/>
</dbReference>
<evidence type="ECO:0000256" key="2">
    <source>
        <dbReference type="ARBA" id="ARBA00023239"/>
    </source>
</evidence>
<proteinExistence type="inferred from homology"/>
<dbReference type="InterPro" id="IPR036908">
    <property type="entry name" value="RlpA-like_sf"/>
</dbReference>
<keyword evidence="1 7" id="KW-0732">Signal</keyword>
<dbReference type="InterPro" id="IPR007730">
    <property type="entry name" value="SPOR-like_dom"/>
</dbReference>
<dbReference type="GO" id="GO:0008932">
    <property type="term" value="F:lytic endotransglycosylase activity"/>
    <property type="evidence" value="ECO:0007669"/>
    <property type="project" value="UniProtKB-UniRule"/>
</dbReference>
<evidence type="ECO:0000256" key="3">
    <source>
        <dbReference type="ARBA" id="ARBA00023316"/>
    </source>
</evidence>
<comment type="similarity">
    <text evidence="4 5">Belongs to the RlpA family.</text>
</comment>
<reference evidence="9 10" key="1">
    <citation type="submission" date="2019-06" db="EMBL/GenBank/DDBJ databases">
        <title>Genome analyses of bacteria isolated from kimchi.</title>
        <authorList>
            <person name="Lee S."/>
            <person name="Ahn S."/>
            <person name="Roh S."/>
        </authorList>
    </citation>
    <scope>NUCLEOTIDE SEQUENCE [LARGE SCALE GENOMIC DNA]</scope>
    <source>
        <strain evidence="9 10">CBA4606</strain>
    </source>
</reference>
<dbReference type="Pfam" id="PF03330">
    <property type="entry name" value="DPBB_1"/>
    <property type="match status" value="1"/>
</dbReference>
<dbReference type="PROSITE" id="PS51257">
    <property type="entry name" value="PROKAR_LIPOPROTEIN"/>
    <property type="match status" value="1"/>
</dbReference>
<dbReference type="HAMAP" id="MF_02071">
    <property type="entry name" value="RlpA"/>
    <property type="match status" value="1"/>
</dbReference>
<keyword evidence="4" id="KW-0564">Palmitate</keyword>
<evidence type="ECO:0000256" key="5">
    <source>
        <dbReference type="RuleBase" id="RU003495"/>
    </source>
</evidence>
<evidence type="ECO:0000256" key="7">
    <source>
        <dbReference type="SAM" id="SignalP"/>
    </source>
</evidence>
<gene>
    <name evidence="4" type="primary">rlpA</name>
    <name evidence="9" type="ORF">FGL86_15290</name>
</gene>
<dbReference type="InterPro" id="IPR036680">
    <property type="entry name" value="SPOR-like_sf"/>
</dbReference>
<dbReference type="InterPro" id="IPR034718">
    <property type="entry name" value="RlpA"/>
</dbReference>
<feature type="domain" description="SPOR" evidence="8">
    <location>
        <begin position="219"/>
        <end position="295"/>
    </location>
</feature>
<dbReference type="EMBL" id="CP042382">
    <property type="protein sequence ID" value="QEA40309.1"/>
    <property type="molecule type" value="Genomic_DNA"/>
</dbReference>
<evidence type="ECO:0000313" key="9">
    <source>
        <dbReference type="EMBL" id="QEA40309.1"/>
    </source>
</evidence>
<dbReference type="GO" id="GO:0042834">
    <property type="term" value="F:peptidoglycan binding"/>
    <property type="evidence" value="ECO:0007669"/>
    <property type="project" value="InterPro"/>
</dbReference>
<dbReference type="SUPFAM" id="SSF50685">
    <property type="entry name" value="Barwin-like endoglucanases"/>
    <property type="match status" value="1"/>
</dbReference>
<dbReference type="PANTHER" id="PTHR34183">
    <property type="entry name" value="ENDOLYTIC PEPTIDOGLYCAN TRANSGLYCOSYLASE RLPA"/>
    <property type="match status" value="1"/>
</dbReference>
<dbReference type="GO" id="GO:0005886">
    <property type="term" value="C:plasma membrane"/>
    <property type="evidence" value="ECO:0007669"/>
    <property type="project" value="UniProtKB-SubCell"/>
</dbReference>
<dbReference type="InterPro" id="IPR009009">
    <property type="entry name" value="RlpA-like_DPBB"/>
</dbReference>
<sequence>MKAILILLGAATLLAGCSGGGGTRPDTADKPVDAGGRYAMQSDAYPELPPDVAKVPNAVPRVEPRAAGGNKPVYSVWGKTYRVLDDASGYSRQGTASWYGEKFQGYATASGDIYDMYEMTAAHKTLPLPTYARVTNLDNQRSVIVRINDRGPFHEDREIDLSYAAAAKLDILGRGTGRVQVDAIDPVAWQAARRQDAGPGVVAATPPPAETRPAQSASSTAGAPVYLQVAALGSMDSARSLKARLQNELSTPVRVESDERLHRVQVGPVNGPGELEPLRATLRQAGFPKTLVIDTAR</sequence>
<feature type="region of interest" description="Disordered" evidence="6">
    <location>
        <begin position="198"/>
        <end position="219"/>
    </location>
</feature>
<dbReference type="CDD" id="cd22268">
    <property type="entry name" value="DPBB_RlpA-like"/>
    <property type="match status" value="1"/>
</dbReference>
<accession>A0A5B8STF1</accession>
<feature type="chain" id="PRO_5022810773" description="Endolytic peptidoglycan transglycosylase RlpA" evidence="7">
    <location>
        <begin position="16"/>
        <end position="297"/>
    </location>
</feature>
<dbReference type="NCBIfam" id="TIGR00413">
    <property type="entry name" value="rlpA"/>
    <property type="match status" value="1"/>
</dbReference>
<organism evidence="9 10">
    <name type="scientific">Pistricoccus aurantiacus</name>
    <dbReference type="NCBI Taxonomy" id="1883414"/>
    <lineage>
        <taxon>Bacteria</taxon>
        <taxon>Pseudomonadati</taxon>
        <taxon>Pseudomonadota</taxon>
        <taxon>Gammaproteobacteria</taxon>
        <taxon>Oceanospirillales</taxon>
        <taxon>Halomonadaceae</taxon>
        <taxon>Pistricoccus</taxon>
    </lineage>
</organism>
<dbReference type="PROSITE" id="PS51724">
    <property type="entry name" value="SPOR"/>
    <property type="match status" value="1"/>
</dbReference>
<comment type="subcellular location">
    <subcellularLocation>
        <location evidence="4">Cell membrane</location>
        <topology evidence="4">Lipid-anchor</topology>
    </subcellularLocation>
</comment>
<name>A0A5B8STF1_9GAMM</name>
<dbReference type="Proteomes" id="UP000321272">
    <property type="component" value="Chromosome"/>
</dbReference>
<dbReference type="Pfam" id="PF05036">
    <property type="entry name" value="SPOR"/>
    <property type="match status" value="1"/>
</dbReference>
<dbReference type="GO" id="GO:0071555">
    <property type="term" value="P:cell wall organization"/>
    <property type="evidence" value="ECO:0007669"/>
    <property type="project" value="UniProtKB-KW"/>
</dbReference>
<keyword evidence="4" id="KW-1003">Cell membrane</keyword>
<keyword evidence="3 4" id="KW-0961">Cell wall biogenesis/degradation</keyword>
<dbReference type="RefSeq" id="WP_147185524.1">
    <property type="nucleotide sequence ID" value="NZ_CP042382.1"/>
</dbReference>
<dbReference type="EC" id="4.2.2.-" evidence="4"/>
<dbReference type="KEGG" id="paur:FGL86_15290"/>
<evidence type="ECO:0000259" key="8">
    <source>
        <dbReference type="PROSITE" id="PS51724"/>
    </source>
</evidence>
<dbReference type="SUPFAM" id="SSF110997">
    <property type="entry name" value="Sporulation related repeat"/>
    <property type="match status" value="1"/>
</dbReference>
<keyword evidence="4" id="KW-0449">Lipoprotein</keyword>
<dbReference type="GO" id="GO:0009279">
    <property type="term" value="C:cell outer membrane"/>
    <property type="evidence" value="ECO:0007669"/>
    <property type="project" value="TreeGrafter"/>
</dbReference>
<keyword evidence="4" id="KW-0472">Membrane</keyword>
<evidence type="ECO:0000313" key="10">
    <source>
        <dbReference type="Proteomes" id="UP000321272"/>
    </source>
</evidence>
<dbReference type="GO" id="GO:0000270">
    <property type="term" value="P:peptidoglycan metabolic process"/>
    <property type="evidence" value="ECO:0007669"/>
    <property type="project" value="UniProtKB-UniRule"/>
</dbReference>
<dbReference type="InterPro" id="IPR012997">
    <property type="entry name" value="RplA"/>
</dbReference>
<feature type="signal peptide" evidence="7">
    <location>
        <begin position="1"/>
        <end position="15"/>
    </location>
</feature>
<comment type="function">
    <text evidence="4">Lytic transglycosylase with a strong preference for naked glycan strands that lack stem peptides.</text>
</comment>
<evidence type="ECO:0000256" key="1">
    <source>
        <dbReference type="ARBA" id="ARBA00022729"/>
    </source>
</evidence>
<dbReference type="Gene3D" id="3.30.70.1070">
    <property type="entry name" value="Sporulation related repeat"/>
    <property type="match status" value="1"/>
</dbReference>
<dbReference type="FunFam" id="2.40.40.10:FF:000003">
    <property type="entry name" value="Endolytic peptidoglycan transglycosylase RlpA"/>
    <property type="match status" value="1"/>
</dbReference>
<evidence type="ECO:0000256" key="4">
    <source>
        <dbReference type="HAMAP-Rule" id="MF_02071"/>
    </source>
</evidence>
<protein>
    <recommendedName>
        <fullName evidence="4">Endolytic peptidoglycan transglycosylase RlpA</fullName>
        <ecNumber evidence="4">4.2.2.-</ecNumber>
    </recommendedName>
</protein>
<dbReference type="AlphaFoldDB" id="A0A5B8STF1"/>
<evidence type="ECO:0000256" key="6">
    <source>
        <dbReference type="SAM" id="MobiDB-lite"/>
    </source>
</evidence>
<dbReference type="OrthoDB" id="9779128at2"/>
<dbReference type="PANTHER" id="PTHR34183:SF1">
    <property type="entry name" value="ENDOLYTIC PEPTIDOGLYCAN TRANSGLYCOSYLASE RLPA"/>
    <property type="match status" value="1"/>
</dbReference>